<dbReference type="SUPFAM" id="SSF56672">
    <property type="entry name" value="DNA/RNA polymerases"/>
    <property type="match status" value="1"/>
</dbReference>
<dbReference type="RefSeq" id="XP_070472018.1">
    <property type="nucleotide sequence ID" value="XM_070615917.1"/>
</dbReference>
<dbReference type="Proteomes" id="UP001652662">
    <property type="component" value="Chromosome 4"/>
</dbReference>
<dbReference type="RefSeq" id="XP_070472017.1">
    <property type="nucleotide sequence ID" value="XM_070615916.1"/>
</dbReference>
<dbReference type="GeneID" id="139082831"/>
<gene>
    <name evidence="2 3" type="primary">LOC139082831</name>
</gene>
<dbReference type="Gene3D" id="3.30.70.270">
    <property type="match status" value="1"/>
</dbReference>
<reference evidence="2 3" key="1">
    <citation type="submission" date="2025-05" db="UniProtKB">
        <authorList>
            <consortium name="RefSeq"/>
        </authorList>
    </citation>
    <scope>IDENTIFICATION</scope>
    <source>
        <tissue evidence="2 3">Blood</tissue>
    </source>
</reference>
<dbReference type="Gene3D" id="3.10.10.10">
    <property type="entry name" value="HIV Type 1 Reverse Transcriptase, subunit A, domain 1"/>
    <property type="match status" value="1"/>
</dbReference>
<evidence type="ECO:0000313" key="3">
    <source>
        <dbReference type="RefSeq" id="XP_070472018.1"/>
    </source>
</evidence>
<sequence length="205" mass="23626">MDLTHKFFSISIRKEDQKQFSSTWDRQQHTLTALPQGRVNFPTLCPNIVLRNLGHLDILQNIILVHSVDDSMFFGPEEQEVASVLEALVIYVPFRWEEKNTTKIQWLTAFLVAYFYKRTQITLKDYCSCTATHRASEEFLTTASRFQVLSHEFRALCCACDAVQRSPHDMTSCHSQACGSQISSRVSFDSFNNPHVLHPSPRYHP</sequence>
<organism evidence="1 3">
    <name type="scientific">Equus przewalskii</name>
    <name type="common">Przewalski's horse</name>
    <name type="synonym">Equus caballus przewalskii</name>
    <dbReference type="NCBI Taxonomy" id="9798"/>
    <lineage>
        <taxon>Eukaryota</taxon>
        <taxon>Metazoa</taxon>
        <taxon>Chordata</taxon>
        <taxon>Craniata</taxon>
        <taxon>Vertebrata</taxon>
        <taxon>Euteleostomi</taxon>
        <taxon>Mammalia</taxon>
        <taxon>Eutheria</taxon>
        <taxon>Laurasiatheria</taxon>
        <taxon>Perissodactyla</taxon>
        <taxon>Equidae</taxon>
        <taxon>Equus</taxon>
    </lineage>
</organism>
<keyword evidence="1" id="KW-1185">Reference proteome</keyword>
<evidence type="ECO:0000313" key="1">
    <source>
        <dbReference type="Proteomes" id="UP001652662"/>
    </source>
</evidence>
<name>A0ABM4P499_EQUPR</name>
<dbReference type="InterPro" id="IPR043502">
    <property type="entry name" value="DNA/RNA_pol_sf"/>
</dbReference>
<accession>A0ABM4P499</accession>
<protein>
    <submittedName>
        <fullName evidence="2 3">Uncharacterized protein isoform X1</fullName>
    </submittedName>
</protein>
<proteinExistence type="predicted"/>
<evidence type="ECO:0000313" key="2">
    <source>
        <dbReference type="RefSeq" id="XP_070472017.1"/>
    </source>
</evidence>
<dbReference type="InterPro" id="IPR043128">
    <property type="entry name" value="Rev_trsase/Diguanyl_cyclase"/>
</dbReference>